<dbReference type="KEGG" id="ngg:RG540_PA09470"/>
<protein>
    <submittedName>
        <fullName evidence="5">Gluconolactonase</fullName>
    </submittedName>
</protein>
<dbReference type="InterPro" id="IPR013658">
    <property type="entry name" value="SGL"/>
</dbReference>
<dbReference type="HOGENOM" id="CLU_036110_3_1_5"/>
<evidence type="ECO:0000256" key="2">
    <source>
        <dbReference type="PIRSR" id="PIRSR605511-1"/>
    </source>
</evidence>
<evidence type="ECO:0000313" key="6">
    <source>
        <dbReference type="Proteomes" id="UP000028181"/>
    </source>
</evidence>
<feature type="binding site" evidence="3">
    <location>
        <position position="23"/>
    </location>
    <ligand>
        <name>a divalent metal cation</name>
        <dbReference type="ChEBI" id="CHEBI:60240"/>
    </ligand>
</feature>
<proteinExistence type="inferred from homology"/>
<dbReference type="GeneID" id="24260127"/>
<dbReference type="AlphaFoldDB" id="A0A068SZN1"/>
<keyword evidence="5" id="KW-0614">Plasmid</keyword>
<feature type="active site" description="Proton donor/acceptor" evidence="2">
    <location>
        <position position="205"/>
    </location>
</feature>
<evidence type="ECO:0000259" key="4">
    <source>
        <dbReference type="Pfam" id="PF08450"/>
    </source>
</evidence>
<dbReference type="eggNOG" id="COG3386">
    <property type="taxonomic scope" value="Bacteria"/>
</dbReference>
<dbReference type="PANTHER" id="PTHR10907:SF47">
    <property type="entry name" value="REGUCALCIN"/>
    <property type="match status" value="1"/>
</dbReference>
<sequence>MSKPDIITPKVRRVIDFPLKVGESPTWDDRTGDLWLVDILAPAAICLRANGQVDRYDMPHKIGCLALCESGDIAVALENGVHLLNPKTGTMKLLCDPDGGRPDSRLNDGKVGPDGCFWVGTRDEAIPQTGNARLYRVMPDGSFTTIIDGGLLTSNGLAWSPDGRTMYHSDSSGLFAQVFDFDPQKGVTGPPRRLHDFAPEEGRPDGAAMDANGFYWIAGILSGGVNRLSPEGEVVEIYKMPAKSPTMPCFGGPDLATIYVTTLSTDNNGTFEHGTLFAFEAGIRGTPVHRFRI</sequence>
<dbReference type="RefSeq" id="WP_041365165.1">
    <property type="nucleotide sequence ID" value="NZ_HG938354.1"/>
</dbReference>
<dbReference type="EMBL" id="HG938354">
    <property type="protein sequence ID" value="CDN51623.1"/>
    <property type="molecule type" value="Genomic_DNA"/>
</dbReference>
<comment type="similarity">
    <text evidence="1">Belongs to the SMP-30/CGR1 family.</text>
</comment>
<geneLocation type="plasmid" evidence="6">
    <name>II</name>
</geneLocation>
<dbReference type="Gene3D" id="2.120.10.30">
    <property type="entry name" value="TolB, C-terminal domain"/>
    <property type="match status" value="1"/>
</dbReference>
<name>A0A068SZN1_NEOGA</name>
<dbReference type="OrthoDB" id="2633250at2"/>
<evidence type="ECO:0000256" key="3">
    <source>
        <dbReference type="PIRSR" id="PIRSR605511-2"/>
    </source>
</evidence>
<dbReference type="GO" id="GO:0004341">
    <property type="term" value="F:gluconolactonase activity"/>
    <property type="evidence" value="ECO:0007669"/>
    <property type="project" value="TreeGrafter"/>
</dbReference>
<keyword evidence="3" id="KW-0479">Metal-binding</keyword>
<dbReference type="SUPFAM" id="SSF63829">
    <property type="entry name" value="Calcium-dependent phosphotriesterase"/>
    <property type="match status" value="1"/>
</dbReference>
<reference evidence="6" key="1">
    <citation type="journal article" date="2014" name="BMC Genomics">
        <title>Genome sequencing of two Neorhizobium galegae strains reveals a noeT gene responsible for the unusual acetylation of the nodulation factors.</title>
        <authorList>
            <person name="Osterman J."/>
            <person name="Marsh J."/>
            <person name="Laine P.K."/>
            <person name="Zeng Z."/>
            <person name="Alatalo E."/>
            <person name="Sullivan J.T."/>
            <person name="Young J.P."/>
            <person name="Thomas-Oates J."/>
            <person name="Paulin L."/>
            <person name="Lindstrom K."/>
        </authorList>
    </citation>
    <scope>NUCLEOTIDE SEQUENCE [LARGE SCALE GENOMIC DNA]</scope>
    <source>
        <strain evidence="6">HAMBI 540</strain>
    </source>
</reference>
<feature type="binding site" evidence="3">
    <location>
        <position position="105"/>
    </location>
    <ligand>
        <name>substrate</name>
    </ligand>
</feature>
<dbReference type="PANTHER" id="PTHR10907">
    <property type="entry name" value="REGUCALCIN"/>
    <property type="match status" value="1"/>
</dbReference>
<gene>
    <name evidence="5" type="ORF">RG540_PA09470</name>
</gene>
<accession>A0A068SZN1</accession>
<keyword evidence="3" id="KW-0862">Zinc</keyword>
<evidence type="ECO:0000313" key="5">
    <source>
        <dbReference type="EMBL" id="CDN51623.1"/>
    </source>
</evidence>
<dbReference type="Proteomes" id="UP000028181">
    <property type="component" value="Plasmid pHAMBI540a"/>
</dbReference>
<feature type="binding site" evidence="3">
    <location>
        <position position="205"/>
    </location>
    <ligand>
        <name>a divalent metal cation</name>
        <dbReference type="ChEBI" id="CHEBI:60240"/>
    </ligand>
</feature>
<feature type="domain" description="SMP-30/Gluconolactonase/LRE-like region" evidence="4">
    <location>
        <begin position="21"/>
        <end position="263"/>
    </location>
</feature>
<keyword evidence="6" id="KW-1185">Reference proteome</keyword>
<dbReference type="GO" id="GO:0005509">
    <property type="term" value="F:calcium ion binding"/>
    <property type="evidence" value="ECO:0007669"/>
    <property type="project" value="TreeGrafter"/>
</dbReference>
<dbReference type="InterPro" id="IPR011042">
    <property type="entry name" value="6-blade_b-propeller_TolB-like"/>
</dbReference>
<organism evidence="5 6">
    <name type="scientific">Neorhizobium galegae bv. orientalis str. HAMBI 540</name>
    <dbReference type="NCBI Taxonomy" id="1028800"/>
    <lineage>
        <taxon>Bacteria</taxon>
        <taxon>Pseudomonadati</taxon>
        <taxon>Pseudomonadota</taxon>
        <taxon>Alphaproteobacteria</taxon>
        <taxon>Hyphomicrobiales</taxon>
        <taxon>Rhizobiaceae</taxon>
        <taxon>Rhizobium/Agrobacterium group</taxon>
        <taxon>Neorhizobium</taxon>
    </lineage>
</organism>
<dbReference type="GO" id="GO:0019853">
    <property type="term" value="P:L-ascorbic acid biosynthetic process"/>
    <property type="evidence" value="ECO:0007669"/>
    <property type="project" value="TreeGrafter"/>
</dbReference>
<dbReference type="InterPro" id="IPR005511">
    <property type="entry name" value="SMP-30"/>
</dbReference>
<comment type="cofactor">
    <cofactor evidence="3">
        <name>Zn(2+)</name>
        <dbReference type="ChEBI" id="CHEBI:29105"/>
    </cofactor>
    <text evidence="3">Binds 1 divalent metal cation per subunit.</text>
</comment>
<evidence type="ECO:0000256" key="1">
    <source>
        <dbReference type="ARBA" id="ARBA00008853"/>
    </source>
</evidence>
<dbReference type="PRINTS" id="PR01790">
    <property type="entry name" value="SMP30FAMILY"/>
</dbReference>
<dbReference type="PATRIC" id="fig|1028800.3.peg.5579"/>
<feature type="binding site" evidence="3">
    <location>
        <position position="107"/>
    </location>
    <ligand>
        <name>substrate</name>
    </ligand>
</feature>
<feature type="binding site" evidence="3">
    <location>
        <position position="155"/>
    </location>
    <ligand>
        <name>a divalent metal cation</name>
        <dbReference type="ChEBI" id="CHEBI:60240"/>
    </ligand>
</feature>
<dbReference type="Pfam" id="PF08450">
    <property type="entry name" value="SGL"/>
    <property type="match status" value="1"/>
</dbReference>